<dbReference type="AlphaFoldDB" id="D2QTK6"/>
<dbReference type="HOGENOM" id="CLU_2620259_0_0_10"/>
<name>D2QTK6_SPILD</name>
<dbReference type="Proteomes" id="UP000002028">
    <property type="component" value="Chromosome"/>
</dbReference>
<evidence type="ECO:0000313" key="2">
    <source>
        <dbReference type="EMBL" id="ADB42138.1"/>
    </source>
</evidence>
<keyword evidence="3" id="KW-1185">Reference proteome</keyword>
<organism evidence="2 3">
    <name type="scientific">Spirosoma linguale (strain ATCC 33905 / DSM 74 / LMG 10896 / Claus 1)</name>
    <dbReference type="NCBI Taxonomy" id="504472"/>
    <lineage>
        <taxon>Bacteria</taxon>
        <taxon>Pseudomonadati</taxon>
        <taxon>Bacteroidota</taxon>
        <taxon>Cytophagia</taxon>
        <taxon>Cytophagales</taxon>
        <taxon>Cytophagaceae</taxon>
        <taxon>Spirosoma</taxon>
    </lineage>
</organism>
<evidence type="ECO:0000256" key="1">
    <source>
        <dbReference type="SAM" id="Phobius"/>
    </source>
</evidence>
<dbReference type="EMBL" id="CP001769">
    <property type="protein sequence ID" value="ADB42138.1"/>
    <property type="molecule type" value="Genomic_DNA"/>
</dbReference>
<keyword evidence="1" id="KW-1133">Transmembrane helix</keyword>
<sequence length="78" mass="9350">MLGLPHFSVSSETRSGNYSLVSTLCLFMAILQLYFLNFYHFYTTYLPFTDFVNFLLVHFVLIRIFEIFDNCERRLIYS</sequence>
<proteinExistence type="predicted"/>
<keyword evidence="1" id="KW-0472">Membrane</keyword>
<dbReference type="KEGG" id="sli:Slin_6179"/>
<keyword evidence="1" id="KW-0812">Transmembrane</keyword>
<dbReference type="STRING" id="504472.Slin_6179"/>
<gene>
    <name evidence="2" type="ordered locus">Slin_6179</name>
</gene>
<reference evidence="2 3" key="1">
    <citation type="journal article" date="2010" name="Stand. Genomic Sci.">
        <title>Complete genome sequence of Spirosoma linguale type strain (1).</title>
        <authorList>
            <person name="Lail K."/>
            <person name="Sikorski J."/>
            <person name="Saunders E."/>
            <person name="Lapidus A."/>
            <person name="Glavina Del Rio T."/>
            <person name="Copeland A."/>
            <person name="Tice H."/>
            <person name="Cheng J.-F."/>
            <person name="Lucas S."/>
            <person name="Nolan M."/>
            <person name="Bruce D."/>
            <person name="Goodwin L."/>
            <person name="Pitluck S."/>
            <person name="Ivanova N."/>
            <person name="Mavromatis K."/>
            <person name="Ovchinnikova G."/>
            <person name="Pati A."/>
            <person name="Chen A."/>
            <person name="Palaniappan K."/>
            <person name="Land M."/>
            <person name="Hauser L."/>
            <person name="Chang Y.-J."/>
            <person name="Jeffries C.D."/>
            <person name="Chain P."/>
            <person name="Brettin T."/>
            <person name="Detter J.C."/>
            <person name="Schuetze A."/>
            <person name="Rohde M."/>
            <person name="Tindall B.J."/>
            <person name="Goeker M."/>
            <person name="Bristow J."/>
            <person name="Eisen J.A."/>
            <person name="Markowitz V."/>
            <person name="Hugenholtz P."/>
            <person name="Kyrpides N.C."/>
            <person name="Klenk H.-P."/>
            <person name="Chen F."/>
        </authorList>
    </citation>
    <scope>NUCLEOTIDE SEQUENCE [LARGE SCALE GENOMIC DNA]</scope>
    <source>
        <strain evidence="3">ATCC 33905 / DSM 74 / LMG 10896 / Claus 1</strain>
    </source>
</reference>
<accession>D2QTK6</accession>
<protein>
    <submittedName>
        <fullName evidence="2">Uncharacterized protein</fullName>
    </submittedName>
</protein>
<evidence type="ECO:0000313" key="3">
    <source>
        <dbReference type="Proteomes" id="UP000002028"/>
    </source>
</evidence>
<feature type="transmembrane region" description="Helical" evidence="1">
    <location>
        <begin position="20"/>
        <end position="39"/>
    </location>
</feature>